<dbReference type="Proteomes" id="UP000053611">
    <property type="component" value="Unassembled WGS sequence"/>
</dbReference>
<dbReference type="InterPro" id="IPR008775">
    <property type="entry name" value="Phytyl_CoA_dOase-like"/>
</dbReference>
<organism evidence="1 2">
    <name type="scientific">Cutaneotrichosporon oleaginosum</name>
    <dbReference type="NCBI Taxonomy" id="879819"/>
    <lineage>
        <taxon>Eukaryota</taxon>
        <taxon>Fungi</taxon>
        <taxon>Dikarya</taxon>
        <taxon>Basidiomycota</taxon>
        <taxon>Agaricomycotina</taxon>
        <taxon>Tremellomycetes</taxon>
        <taxon>Trichosporonales</taxon>
        <taxon>Trichosporonaceae</taxon>
        <taxon>Cutaneotrichosporon</taxon>
    </lineage>
</organism>
<dbReference type="SUPFAM" id="SSF51197">
    <property type="entry name" value="Clavaminate synthase-like"/>
    <property type="match status" value="1"/>
</dbReference>
<protein>
    <recommendedName>
        <fullName evidence="3">Phytanoyl-CoA dioxygenase</fullName>
    </recommendedName>
</protein>
<accession>A0A0J0XNJ3</accession>
<dbReference type="GeneID" id="28983690"/>
<dbReference type="AlphaFoldDB" id="A0A0J0XNJ3"/>
<dbReference type="EMBL" id="KQ087203">
    <property type="protein sequence ID" value="KLT42647.1"/>
    <property type="molecule type" value="Genomic_DNA"/>
</dbReference>
<evidence type="ECO:0000313" key="1">
    <source>
        <dbReference type="EMBL" id="KLT42647.1"/>
    </source>
</evidence>
<dbReference type="PANTHER" id="PTHR31630">
    <property type="entry name" value="PHYTANOYL-COA DIOXYGENASE-RELATED-RELATED"/>
    <property type="match status" value="1"/>
</dbReference>
<dbReference type="PANTHER" id="PTHR31630:SF6">
    <property type="entry name" value="PHYTANOYL-COA DIOXYGENASE-RELATED"/>
    <property type="match status" value="1"/>
</dbReference>
<gene>
    <name evidence="1" type="ORF">CC85DRAFT_285370</name>
</gene>
<proteinExistence type="predicted"/>
<keyword evidence="2" id="KW-1185">Reference proteome</keyword>
<name>A0A0J0XNJ3_9TREE</name>
<dbReference type="Gene3D" id="2.60.120.620">
    <property type="entry name" value="q2cbj1_9rhob like domain"/>
    <property type="match status" value="1"/>
</dbReference>
<reference evidence="1 2" key="1">
    <citation type="submission" date="2015-03" db="EMBL/GenBank/DDBJ databases">
        <title>Genomics and transcriptomics of the oil-accumulating basidiomycete yeast T. oleaginosus allow insights into substrate utilization and the diverse evolutionary trajectories of mating systems in fungi.</title>
        <authorList>
            <consortium name="DOE Joint Genome Institute"/>
            <person name="Kourist R."/>
            <person name="Kracht O."/>
            <person name="Bracharz F."/>
            <person name="Lipzen A."/>
            <person name="Nolan M."/>
            <person name="Ohm R."/>
            <person name="Grigoriev I."/>
            <person name="Sun S."/>
            <person name="Heitman J."/>
            <person name="Bruck T."/>
            <person name="Nowrousian M."/>
        </authorList>
    </citation>
    <scope>NUCLEOTIDE SEQUENCE [LARGE SCALE GENOMIC DNA]</scope>
    <source>
        <strain evidence="1 2">IBC0246</strain>
    </source>
</reference>
<dbReference type="OrthoDB" id="445007at2759"/>
<evidence type="ECO:0000313" key="2">
    <source>
        <dbReference type="Proteomes" id="UP000053611"/>
    </source>
</evidence>
<evidence type="ECO:0008006" key="3">
    <source>
        <dbReference type="Google" id="ProtNLM"/>
    </source>
</evidence>
<sequence>MPVSTETTTHAHSAPTATATLKLRAEEAFPELSTKGYTVVPGVIGREKAQRYVDEMYKWLESFGKGFKGDDRSTWHISNVPTFDKGGLYHRYAVAHEQFAWDIRTEPGVVDAFAKIWGTEELIVSYDSVNISLPYGAELPAAAGKPWPHCDQSPTRRFKHCVQGIVNLYPNGPKDGGLMVLEGSTALFEEYFRTHEHLMPAEGWSTADWWMHEDAHLEWFYERGCTWKKVEAGPGDLILWDSRTVHYGDAAHGTEPRVATYVCYKPIKDISPQKLKEKQECFANSWGTTHDPLGKNVCNPALMLEFRITSARHKGWKVEEGERTEPRQPPVLSHRAKQLAGLVPY</sequence>
<dbReference type="Pfam" id="PF05721">
    <property type="entry name" value="PhyH"/>
    <property type="match status" value="1"/>
</dbReference>
<dbReference type="SMR" id="A0A0J0XNJ3"/>
<dbReference type="RefSeq" id="XP_018279138.1">
    <property type="nucleotide sequence ID" value="XM_018423087.1"/>
</dbReference>